<feature type="region of interest" description="Disordered" evidence="16">
    <location>
        <begin position="231"/>
        <end position="259"/>
    </location>
</feature>
<dbReference type="InterPro" id="IPR001965">
    <property type="entry name" value="Znf_PHD"/>
</dbReference>
<keyword evidence="7" id="KW-0862">Zinc</keyword>
<keyword evidence="13" id="KW-0539">Nucleus</keyword>
<dbReference type="CDD" id="cd02249">
    <property type="entry name" value="ZZ"/>
    <property type="match status" value="1"/>
</dbReference>
<dbReference type="GO" id="GO:0005634">
    <property type="term" value="C:nucleus"/>
    <property type="evidence" value="ECO:0007669"/>
    <property type="project" value="UniProtKB-SubCell"/>
</dbReference>
<feature type="compositionally biased region" description="Low complexity" evidence="16">
    <location>
        <begin position="1"/>
        <end position="17"/>
    </location>
</feature>
<accession>A0A7S4AR64</accession>
<evidence type="ECO:0000256" key="14">
    <source>
        <dbReference type="ARBA" id="ARBA00048017"/>
    </source>
</evidence>
<dbReference type="PROSITE" id="PS50014">
    <property type="entry name" value="BROMODOMAIN_2"/>
    <property type="match status" value="1"/>
</dbReference>
<evidence type="ECO:0000256" key="11">
    <source>
        <dbReference type="ARBA" id="ARBA00023159"/>
    </source>
</evidence>
<dbReference type="PANTHER" id="PTHR13808:SF1">
    <property type="entry name" value="HISTONE ACETYLTRANSFERASE"/>
    <property type="match status" value="1"/>
</dbReference>
<feature type="domain" description="Bromo" evidence="17">
    <location>
        <begin position="291"/>
        <end position="363"/>
    </location>
</feature>
<dbReference type="PRINTS" id="PR00503">
    <property type="entry name" value="BROMODOMAIN"/>
</dbReference>
<dbReference type="GO" id="GO:0000123">
    <property type="term" value="C:histone acetyltransferase complex"/>
    <property type="evidence" value="ECO:0007669"/>
    <property type="project" value="TreeGrafter"/>
</dbReference>
<dbReference type="GO" id="GO:0004402">
    <property type="term" value="F:histone acetyltransferase activity"/>
    <property type="evidence" value="ECO:0007669"/>
    <property type="project" value="InterPro"/>
</dbReference>
<gene>
    <name evidence="20" type="ORF">PAUS00366_LOCUS17033</name>
</gene>
<dbReference type="SMART" id="SM00249">
    <property type="entry name" value="PHD"/>
    <property type="match status" value="1"/>
</dbReference>
<dbReference type="SUPFAM" id="SSF57933">
    <property type="entry name" value="TAZ domain"/>
    <property type="match status" value="1"/>
</dbReference>
<dbReference type="SUPFAM" id="SSF57850">
    <property type="entry name" value="RING/U-box"/>
    <property type="match status" value="1"/>
</dbReference>
<dbReference type="GO" id="GO:0045944">
    <property type="term" value="P:positive regulation of transcription by RNA polymerase II"/>
    <property type="evidence" value="ECO:0007669"/>
    <property type="project" value="TreeGrafter"/>
</dbReference>
<feature type="region of interest" description="Disordered" evidence="16">
    <location>
        <begin position="880"/>
        <end position="916"/>
    </location>
</feature>
<dbReference type="InterPro" id="IPR031162">
    <property type="entry name" value="CBP_P300_HAT"/>
</dbReference>
<keyword evidence="5" id="KW-0479">Metal-binding</keyword>
<dbReference type="PANTHER" id="PTHR13808">
    <property type="entry name" value="CBP/P300-RELATED"/>
    <property type="match status" value="1"/>
</dbReference>
<dbReference type="PROSITE" id="PS51727">
    <property type="entry name" value="CBP_P300_HAT"/>
    <property type="match status" value="1"/>
</dbReference>
<keyword evidence="4" id="KW-0808">Transferase</keyword>
<dbReference type="GO" id="GO:0031490">
    <property type="term" value="F:chromatin DNA binding"/>
    <property type="evidence" value="ECO:0007669"/>
    <property type="project" value="TreeGrafter"/>
</dbReference>
<feature type="domain" description="TAZ-type" evidence="18">
    <location>
        <begin position="1064"/>
        <end position="1153"/>
    </location>
</feature>
<comment type="subcellular location">
    <subcellularLocation>
        <location evidence="2">Nucleus</location>
    </subcellularLocation>
</comment>
<comment type="catalytic activity">
    <reaction evidence="14">
        <text>L-lysyl-[protein] + acetyl-CoA = N(6)-acetyl-L-lysyl-[protein] + CoA + H(+)</text>
        <dbReference type="Rhea" id="RHEA:45948"/>
        <dbReference type="Rhea" id="RHEA-COMP:9752"/>
        <dbReference type="Rhea" id="RHEA-COMP:10731"/>
        <dbReference type="ChEBI" id="CHEBI:15378"/>
        <dbReference type="ChEBI" id="CHEBI:29969"/>
        <dbReference type="ChEBI" id="CHEBI:57287"/>
        <dbReference type="ChEBI" id="CHEBI:57288"/>
        <dbReference type="ChEBI" id="CHEBI:61930"/>
        <dbReference type="EC" id="2.3.1.48"/>
    </reaction>
</comment>
<dbReference type="InterPro" id="IPR013178">
    <property type="entry name" value="Histone_AcTrfase_Rtt109/CBP"/>
</dbReference>
<evidence type="ECO:0000256" key="5">
    <source>
        <dbReference type="ARBA" id="ARBA00022723"/>
    </source>
</evidence>
<feature type="compositionally biased region" description="Polar residues" evidence="16">
    <location>
        <begin position="23"/>
        <end position="32"/>
    </location>
</feature>
<evidence type="ECO:0000259" key="19">
    <source>
        <dbReference type="PROSITE" id="PS51727"/>
    </source>
</evidence>
<evidence type="ECO:0000256" key="1">
    <source>
        <dbReference type="ARBA" id="ARBA00002581"/>
    </source>
</evidence>
<keyword evidence="6" id="KW-0863">Zinc-finger</keyword>
<evidence type="ECO:0000256" key="3">
    <source>
        <dbReference type="ARBA" id="ARBA00013184"/>
    </source>
</evidence>
<evidence type="ECO:0000259" key="18">
    <source>
        <dbReference type="PROSITE" id="PS50134"/>
    </source>
</evidence>
<sequence>MSINSQSNSQQQLSTSQRSHHSNASNGSQHSNRQQQQQRMVNIQALSQSHKKAMDDVGTSNKVKNDDPLVGNLLEENSQNLQLDALDGSIDGDNNDEVLELPEELGSIDQPLTNLGPPPLGIIPKQVSENSEDKDPINPQPPSLNESSSNKRDLPSGKNSNQSLDDNSEKSLGLKSKKRKTTAGVDKNPRGRGGGKGKRLREIQKINLNNESESGNSGSITGIKRTADEISKNKNDASPDTASSGAAKKGGGQPSLPKGDVEQHLLMLNKGLHLTSRTITHKCLPIVQQLIDDPYGWVFRDAVDPVLFGLPDYFEVVKNPMHLLLVKKKLENAVYTDMASFERDVKLVFENAILYNGEESDVGTLAKTMKGVFETEYKKVCEERNDIVKCLDPKACVLCGVNKLNFEPPVLFCSGISCGMARIMRNSSYYSDSKNRNFWCERCHAKLPSKKLIALNDGTEKEKSKLIFAKNDSTPEEEFIECHDCKRRVHKICALYNDRIQKPNEVFRCPKCLNVHKEIHRLPSDAPKSAEDLPRCSMSDFIEKGLLKSLENAYRKTATEDGIPIDSVQKAEGLRVRVMSHVYLKHMVRNEMFKKYSKDGYPNDFPVHTKCTGLFQNIQGVDVLLFVMYTYEYGDECPAPNRRRVYISYLDSIKYFEPKRQRSTAYQSIIVEYLRFVKKRGFHTAHIWSCPPAAGDEYVFHSHPPHQKVPNEAKLRTWYYGVINQAKEEGVVVETTNFYDEYFNGKKPGFPSSSCLETVNPMTLPYFEGDYVPGEIETILSKLNEEKAPRKTRSTNNSLASDMPAPPPKPKRHNSGLRSGTRSNPGQSVKQLHDKVMNRLGTAIYNMKENLIVVRLRNKHFALAVDRGDDVSKWPDDDAYEPPNLGELNNSVAGSNNYNEEYKRTGKRRSSVPDRIGSTIDEDEHFESEMFENRQLFLNYCQGNNCQFDELRRAKHSTIMILYQLHNPAASKFIRQCGACQKEILGNASRHKCNVCSDYDLCLDCYLPVQKRLWRSRGSRFVHAKSHTFTMIEPADNNNNVGAGVASSFAKAAAAGLPLSSASMVERAKVLKAYLGVLNHAANCEGPSSGCKLKNCPKMKQHLAHLVSCPLSSGAGASSSCKICARLLSLIIVHARSCSLRGGSCLVPYCQKIRERNLKLRRQQRFMDDRRRRAQNAVYSSQQSS</sequence>
<dbReference type="InterPro" id="IPR013083">
    <property type="entry name" value="Znf_RING/FYVE/PHD"/>
</dbReference>
<keyword evidence="8" id="KW-0156">Chromatin regulator</keyword>
<dbReference type="PROSITE" id="PS50134">
    <property type="entry name" value="ZF_TAZ"/>
    <property type="match status" value="1"/>
</dbReference>
<feature type="region of interest" description="Disordered" evidence="16">
    <location>
        <begin position="782"/>
        <end position="830"/>
    </location>
</feature>
<dbReference type="Gene3D" id="3.30.40.10">
    <property type="entry name" value="Zinc/RING finger domain, C3HC4 (zinc finger)"/>
    <property type="match status" value="1"/>
</dbReference>
<dbReference type="SMART" id="SM01250">
    <property type="entry name" value="KAT11"/>
    <property type="match status" value="1"/>
</dbReference>
<dbReference type="SMART" id="SM00297">
    <property type="entry name" value="BROMO"/>
    <property type="match status" value="1"/>
</dbReference>
<dbReference type="GO" id="GO:0003713">
    <property type="term" value="F:transcription coactivator activity"/>
    <property type="evidence" value="ECO:0007669"/>
    <property type="project" value="TreeGrafter"/>
</dbReference>
<dbReference type="EMBL" id="HBIX01024663">
    <property type="protein sequence ID" value="CAE0724277.1"/>
    <property type="molecule type" value="Transcribed_RNA"/>
</dbReference>
<evidence type="ECO:0000256" key="7">
    <source>
        <dbReference type="ARBA" id="ARBA00022833"/>
    </source>
</evidence>
<dbReference type="InterPro" id="IPR011011">
    <property type="entry name" value="Znf_FYVE_PHD"/>
</dbReference>
<evidence type="ECO:0000256" key="16">
    <source>
        <dbReference type="SAM" id="MobiDB-lite"/>
    </source>
</evidence>
<evidence type="ECO:0000256" key="6">
    <source>
        <dbReference type="ARBA" id="ARBA00022771"/>
    </source>
</evidence>
<dbReference type="GO" id="GO:0008270">
    <property type="term" value="F:zinc ion binding"/>
    <property type="evidence" value="ECO:0007669"/>
    <property type="project" value="UniProtKB-KW"/>
</dbReference>
<evidence type="ECO:0000259" key="17">
    <source>
        <dbReference type="PROSITE" id="PS50014"/>
    </source>
</evidence>
<feature type="region of interest" description="Disordered" evidence="16">
    <location>
        <begin position="107"/>
        <end position="201"/>
    </location>
</feature>
<dbReference type="SUPFAM" id="SSF57903">
    <property type="entry name" value="FYVE/PHD zinc finger"/>
    <property type="match status" value="1"/>
</dbReference>
<feature type="compositionally biased region" description="Polar residues" evidence="16">
    <location>
        <begin position="816"/>
        <end position="830"/>
    </location>
</feature>
<evidence type="ECO:0000256" key="13">
    <source>
        <dbReference type="ARBA" id="ARBA00023242"/>
    </source>
</evidence>
<evidence type="ECO:0000256" key="15">
    <source>
        <dbReference type="PROSITE-ProRule" id="PRU00035"/>
    </source>
</evidence>
<name>A0A7S4AR64_9STRA</name>
<dbReference type="Gene3D" id="1.20.1020.10">
    <property type="entry name" value="TAZ domain"/>
    <property type="match status" value="1"/>
</dbReference>
<keyword evidence="9" id="KW-0805">Transcription regulation</keyword>
<dbReference type="GO" id="GO:0005667">
    <property type="term" value="C:transcription regulator complex"/>
    <property type="evidence" value="ECO:0007669"/>
    <property type="project" value="TreeGrafter"/>
</dbReference>
<dbReference type="Pfam" id="PF08214">
    <property type="entry name" value="HAT_KAT11"/>
    <property type="match status" value="1"/>
</dbReference>
<dbReference type="PROSITE" id="PS00633">
    <property type="entry name" value="BROMODOMAIN_1"/>
    <property type="match status" value="1"/>
</dbReference>
<proteinExistence type="predicted"/>
<dbReference type="Pfam" id="PF02135">
    <property type="entry name" value="zf-TAZ"/>
    <property type="match status" value="1"/>
</dbReference>
<evidence type="ECO:0000256" key="10">
    <source>
        <dbReference type="ARBA" id="ARBA00023117"/>
    </source>
</evidence>
<dbReference type="InterPro" id="IPR018359">
    <property type="entry name" value="Bromodomain_CS"/>
</dbReference>
<feature type="region of interest" description="Disordered" evidence="16">
    <location>
        <begin position="1"/>
        <end position="70"/>
    </location>
</feature>
<comment type="function">
    <text evidence="1">Acetyltransferase enzyme. Acetylates histones, giving a specific tag for transcriptional activation.</text>
</comment>
<dbReference type="SUPFAM" id="SSF47370">
    <property type="entry name" value="Bromodomain"/>
    <property type="match status" value="1"/>
</dbReference>
<dbReference type="InterPro" id="IPR043145">
    <property type="entry name" value="Znf_ZZ_sf"/>
</dbReference>
<evidence type="ECO:0000313" key="20">
    <source>
        <dbReference type="EMBL" id="CAE0724277.1"/>
    </source>
</evidence>
<dbReference type="Gene3D" id="3.30.60.90">
    <property type="match status" value="1"/>
</dbReference>
<dbReference type="InterPro" id="IPR001487">
    <property type="entry name" value="Bromodomain"/>
</dbReference>
<feature type="compositionally biased region" description="Polar residues" evidence="16">
    <location>
        <begin position="887"/>
        <end position="899"/>
    </location>
</feature>
<keyword evidence="12" id="KW-0804">Transcription</keyword>
<dbReference type="InterPro" id="IPR035898">
    <property type="entry name" value="TAZ_dom_sf"/>
</dbReference>
<evidence type="ECO:0000256" key="9">
    <source>
        <dbReference type="ARBA" id="ARBA00023015"/>
    </source>
</evidence>
<dbReference type="InterPro" id="IPR036427">
    <property type="entry name" value="Bromodomain-like_sf"/>
</dbReference>
<evidence type="ECO:0000256" key="2">
    <source>
        <dbReference type="ARBA" id="ARBA00004123"/>
    </source>
</evidence>
<dbReference type="AlphaFoldDB" id="A0A7S4AR64"/>
<keyword evidence="11" id="KW-0010">Activator</keyword>
<dbReference type="EC" id="2.3.1.48" evidence="3"/>
<evidence type="ECO:0000256" key="12">
    <source>
        <dbReference type="ARBA" id="ARBA00023163"/>
    </source>
</evidence>
<keyword evidence="10 15" id="KW-0103">Bromodomain</keyword>
<evidence type="ECO:0000256" key="4">
    <source>
        <dbReference type="ARBA" id="ARBA00022679"/>
    </source>
</evidence>
<protein>
    <recommendedName>
        <fullName evidence="3">histone acetyltransferase</fullName>
        <ecNumber evidence="3">2.3.1.48</ecNumber>
    </recommendedName>
</protein>
<dbReference type="InterPro" id="IPR000197">
    <property type="entry name" value="Znf_TAZ"/>
</dbReference>
<organism evidence="20">
    <name type="scientific">Pseudo-nitzschia australis</name>
    <dbReference type="NCBI Taxonomy" id="44445"/>
    <lineage>
        <taxon>Eukaryota</taxon>
        <taxon>Sar</taxon>
        <taxon>Stramenopiles</taxon>
        <taxon>Ochrophyta</taxon>
        <taxon>Bacillariophyta</taxon>
        <taxon>Bacillariophyceae</taxon>
        <taxon>Bacillariophycidae</taxon>
        <taxon>Bacillariales</taxon>
        <taxon>Bacillariaceae</taxon>
        <taxon>Pseudo-nitzschia</taxon>
    </lineage>
</organism>
<dbReference type="Pfam" id="PF00439">
    <property type="entry name" value="Bromodomain"/>
    <property type="match status" value="1"/>
</dbReference>
<reference evidence="20" key="1">
    <citation type="submission" date="2021-01" db="EMBL/GenBank/DDBJ databases">
        <authorList>
            <person name="Corre E."/>
            <person name="Pelletier E."/>
            <person name="Niang G."/>
            <person name="Scheremetjew M."/>
            <person name="Finn R."/>
            <person name="Kale V."/>
            <person name="Holt S."/>
            <person name="Cochrane G."/>
            <person name="Meng A."/>
            <person name="Brown T."/>
            <person name="Cohen L."/>
        </authorList>
    </citation>
    <scope>NUCLEOTIDE SEQUENCE</scope>
    <source>
        <strain evidence="20">10249 10 AB</strain>
    </source>
</reference>
<feature type="domain" description="CBP/p300-type HAT" evidence="19">
    <location>
        <begin position="527"/>
        <end position="970"/>
    </location>
</feature>
<dbReference type="Gene3D" id="1.20.920.10">
    <property type="entry name" value="Bromodomain-like"/>
    <property type="match status" value="1"/>
</dbReference>
<dbReference type="SMART" id="SM00551">
    <property type="entry name" value="ZnF_TAZ"/>
    <property type="match status" value="1"/>
</dbReference>
<evidence type="ECO:0000256" key="8">
    <source>
        <dbReference type="ARBA" id="ARBA00022853"/>
    </source>
</evidence>